<dbReference type="EMBL" id="JBHZOL010000023">
    <property type="protein sequence ID" value="MFE4105417.1"/>
    <property type="molecule type" value="Genomic_DNA"/>
</dbReference>
<feature type="signal peptide" evidence="1">
    <location>
        <begin position="1"/>
        <end position="24"/>
    </location>
</feature>
<accession>A0ABW6IC23</accession>
<organism evidence="2 3">
    <name type="scientific">Almyronema epifaneia S1</name>
    <dbReference type="NCBI Taxonomy" id="2991925"/>
    <lineage>
        <taxon>Bacteria</taxon>
        <taxon>Bacillati</taxon>
        <taxon>Cyanobacteriota</taxon>
        <taxon>Cyanophyceae</taxon>
        <taxon>Nodosilineales</taxon>
        <taxon>Nodosilineaceae</taxon>
        <taxon>Almyronema</taxon>
        <taxon>Almyronema epifaneia</taxon>
    </lineage>
</organism>
<dbReference type="RefSeq" id="WP_377961937.1">
    <property type="nucleotide sequence ID" value="NZ_JBHZOL010000023.1"/>
</dbReference>
<reference evidence="2 3" key="1">
    <citation type="submission" date="2024-10" db="EMBL/GenBank/DDBJ databases">
        <authorList>
            <person name="Ratan Roy A."/>
            <person name="Morales Sandoval P.H."/>
            <person name="De Los Santos Villalobos S."/>
            <person name="Chakraborty S."/>
            <person name="Mukherjee J."/>
        </authorList>
    </citation>
    <scope>NUCLEOTIDE SEQUENCE [LARGE SCALE GENOMIC DNA]</scope>
    <source>
        <strain evidence="2 3">S1</strain>
    </source>
</reference>
<dbReference type="Proteomes" id="UP001600165">
    <property type="component" value="Unassembled WGS sequence"/>
</dbReference>
<evidence type="ECO:0000313" key="3">
    <source>
        <dbReference type="Proteomes" id="UP001600165"/>
    </source>
</evidence>
<keyword evidence="3" id="KW-1185">Reference proteome</keyword>
<keyword evidence="1" id="KW-0732">Signal</keyword>
<evidence type="ECO:0000313" key="2">
    <source>
        <dbReference type="EMBL" id="MFE4105417.1"/>
    </source>
</evidence>
<comment type="caution">
    <text evidence="2">The sequence shown here is derived from an EMBL/GenBank/DDBJ whole genome shotgun (WGS) entry which is preliminary data.</text>
</comment>
<evidence type="ECO:0000256" key="1">
    <source>
        <dbReference type="SAM" id="SignalP"/>
    </source>
</evidence>
<name>A0ABW6IC23_9CYAN</name>
<sequence>MTLRHWLGYGISSLSLLLTTAAQALPPAEEVPEEVMRNEIIFEARSPLNGEPLSLTEYAELQAELAAWPENPTLNSELRQNIFLLRLRRAARTILPFIP</sequence>
<proteinExistence type="predicted"/>
<gene>
    <name evidence="2" type="ORF">ACFVKH_03940</name>
</gene>
<protein>
    <submittedName>
        <fullName evidence="2">Glutathione S-transferase</fullName>
    </submittedName>
</protein>
<feature type="chain" id="PRO_5047109693" evidence="1">
    <location>
        <begin position="25"/>
        <end position="99"/>
    </location>
</feature>